<dbReference type="Proteomes" id="UP000680067">
    <property type="component" value="Unassembled WGS sequence"/>
</dbReference>
<keyword evidence="4" id="KW-1278">Translocase</keyword>
<comment type="function">
    <text evidence="1">The transhydrogenation between NADH and NADP is coupled to respiration and ATP hydrolysis and functions as a proton pump across the membrane.</text>
</comment>
<evidence type="ECO:0000313" key="9">
    <source>
        <dbReference type="Proteomes" id="UP000680067"/>
    </source>
</evidence>
<dbReference type="GO" id="GO:0008750">
    <property type="term" value="F:proton-translocating NAD(P)+ transhydrogenase activity"/>
    <property type="evidence" value="ECO:0007669"/>
    <property type="project" value="UniProtKB-EC"/>
</dbReference>
<comment type="catalytic activity">
    <reaction evidence="6">
        <text>NAD(+) + NADPH + H(+)(in) = NADH + NADP(+) + H(+)(out)</text>
        <dbReference type="Rhea" id="RHEA:47992"/>
        <dbReference type="ChEBI" id="CHEBI:15378"/>
        <dbReference type="ChEBI" id="CHEBI:57540"/>
        <dbReference type="ChEBI" id="CHEBI:57783"/>
        <dbReference type="ChEBI" id="CHEBI:57945"/>
        <dbReference type="ChEBI" id="CHEBI:58349"/>
        <dbReference type="EC" id="7.1.1.1"/>
    </reaction>
</comment>
<keyword evidence="5" id="KW-0520">NAD</keyword>
<dbReference type="Gene3D" id="3.40.50.720">
    <property type="entry name" value="NAD(P)-binding Rossmann-like Domain"/>
    <property type="match status" value="2"/>
</dbReference>
<evidence type="ECO:0000256" key="3">
    <source>
        <dbReference type="ARBA" id="ARBA00022857"/>
    </source>
</evidence>
<organism evidence="8 9">
    <name type="scientific">Undibacterium luofuense</name>
    <dbReference type="NCBI Taxonomy" id="2828733"/>
    <lineage>
        <taxon>Bacteria</taxon>
        <taxon>Pseudomonadati</taxon>
        <taxon>Pseudomonadota</taxon>
        <taxon>Betaproteobacteria</taxon>
        <taxon>Burkholderiales</taxon>
        <taxon>Oxalobacteraceae</taxon>
        <taxon>Undibacterium</taxon>
    </lineage>
</organism>
<evidence type="ECO:0000259" key="7">
    <source>
        <dbReference type="SMART" id="SM01003"/>
    </source>
</evidence>
<dbReference type="AlphaFoldDB" id="A0A941IA02"/>
<evidence type="ECO:0000313" key="8">
    <source>
        <dbReference type="EMBL" id="MBR7784328.1"/>
    </source>
</evidence>
<dbReference type="EMBL" id="JAGSPN010000105">
    <property type="protein sequence ID" value="MBR7784328.1"/>
    <property type="molecule type" value="Genomic_DNA"/>
</dbReference>
<accession>A0A941IA02</accession>
<dbReference type="InterPro" id="IPR007886">
    <property type="entry name" value="AlaDH/PNT_N"/>
</dbReference>
<evidence type="ECO:0000256" key="5">
    <source>
        <dbReference type="ARBA" id="ARBA00023027"/>
    </source>
</evidence>
<dbReference type="GO" id="GO:0050661">
    <property type="term" value="F:NADP binding"/>
    <property type="evidence" value="ECO:0007669"/>
    <property type="project" value="TreeGrafter"/>
</dbReference>
<dbReference type="EC" id="7.1.1.1" evidence="2"/>
<feature type="non-terminal residue" evidence="8">
    <location>
        <position position="165"/>
    </location>
</feature>
<evidence type="ECO:0000256" key="1">
    <source>
        <dbReference type="ARBA" id="ARBA00003943"/>
    </source>
</evidence>
<dbReference type="GO" id="GO:0005886">
    <property type="term" value="C:plasma membrane"/>
    <property type="evidence" value="ECO:0007669"/>
    <property type="project" value="TreeGrafter"/>
</dbReference>
<reference evidence="8" key="1">
    <citation type="submission" date="2021-04" db="EMBL/GenBank/DDBJ databases">
        <title>novel species isolated from subtropical streams in China.</title>
        <authorList>
            <person name="Lu H."/>
        </authorList>
    </citation>
    <scope>NUCLEOTIDE SEQUENCE</scope>
    <source>
        <strain evidence="8">LFS511W</strain>
    </source>
</reference>
<protein>
    <recommendedName>
        <fullName evidence="2">proton-translocating NAD(P)(+) transhydrogenase</fullName>
        <ecNumber evidence="2">7.1.1.1</ecNumber>
    </recommendedName>
</protein>
<sequence length="165" mass="16813">MKIGIPAETRPGETRVAATPETIKKYVAAKHQVIVQSGAGVAASITDAAFQAAGAQIGSAAEAFGAELVLKVRAPDASERALMASGSVLVGMLNPFDADNISAMAASGLSAFALEAAPRITRAQSLDVLSSQANIAGYKSVMLAANTYQRFMPMLMTAAGTVKAA</sequence>
<gene>
    <name evidence="8" type="ORF">KDM89_19540</name>
</gene>
<dbReference type="SUPFAM" id="SSF52283">
    <property type="entry name" value="Formate/glycerate dehydrogenase catalytic domain-like"/>
    <property type="match status" value="1"/>
</dbReference>
<name>A0A941IA02_9BURK</name>
<dbReference type="PANTHER" id="PTHR10160:SF19">
    <property type="entry name" value="PROTON-TRANSLOCATING NAD(P)(+) TRANSHYDROGENASE"/>
    <property type="match status" value="1"/>
</dbReference>
<keyword evidence="3" id="KW-0521">NADP</keyword>
<dbReference type="PANTHER" id="PTHR10160">
    <property type="entry name" value="NAD(P) TRANSHYDROGENASE"/>
    <property type="match status" value="1"/>
</dbReference>
<evidence type="ECO:0000256" key="6">
    <source>
        <dbReference type="ARBA" id="ARBA00048202"/>
    </source>
</evidence>
<proteinExistence type="predicted"/>
<feature type="domain" description="Alanine dehydrogenase/pyridine nucleotide transhydrogenase N-terminal" evidence="7">
    <location>
        <begin position="4"/>
        <end position="136"/>
    </location>
</feature>
<keyword evidence="9" id="KW-1185">Reference proteome</keyword>
<dbReference type="Pfam" id="PF05222">
    <property type="entry name" value="AlaDh_PNT_N"/>
    <property type="match status" value="1"/>
</dbReference>
<dbReference type="GO" id="GO:0006740">
    <property type="term" value="P:NADPH regeneration"/>
    <property type="evidence" value="ECO:0007669"/>
    <property type="project" value="TreeGrafter"/>
</dbReference>
<dbReference type="SMART" id="SM01003">
    <property type="entry name" value="AlaDh_PNT_N"/>
    <property type="match status" value="1"/>
</dbReference>
<comment type="caution">
    <text evidence="8">The sequence shown here is derived from an EMBL/GenBank/DDBJ whole genome shotgun (WGS) entry which is preliminary data.</text>
</comment>
<evidence type="ECO:0000256" key="4">
    <source>
        <dbReference type="ARBA" id="ARBA00022967"/>
    </source>
</evidence>
<evidence type="ECO:0000256" key="2">
    <source>
        <dbReference type="ARBA" id="ARBA00012943"/>
    </source>
</evidence>